<protein>
    <recommendedName>
        <fullName evidence="7">Glutamate--tRNA ligase</fullName>
        <ecNumber evidence="7">6.1.1.17</ecNumber>
    </recommendedName>
    <alternativeName>
        <fullName evidence="7">Glutamyl-tRNA synthetase</fullName>
        <shortName evidence="7">GluRS</shortName>
    </alternativeName>
</protein>
<name>A0A2H0YRB7_9BACT</name>
<dbReference type="SUPFAM" id="SSF48163">
    <property type="entry name" value="An anticodon-binding domain of class I aminoacyl-tRNA synthetases"/>
    <property type="match status" value="1"/>
</dbReference>
<sequence length="485" mass="55627">MTKKVRVRFAPSPTGSLHIGSLRTALYNYLFAKKTQGIFILRIEDTDQKRTVPGAVEEIISVLRDCGLTYDEGPELVNGKMIEKGDYGPYIQSGRLDLYKKFGQQLLQIEKAYPCFCSAERLAELRKKQEAQNLPPGYDGHCRDILKTEALERVNKGEKHVIRLKVPREGQTQTEDLIRSRVSFNNIILEDAVLQKSDGFPTYHLANVVDDHFMEISHVIRGEEWLPSLPIHLLLYQALEWPAPEFAHLPLMLSTTRKKLSKRDGDTAAKDYLKEYLPMALLNFIALLGWNPKTNQEFYPNLDELAKDFDLKKINKAGAIFDVKKLNYINREHLRISDTEALSKIAGLNLPAETAKEYLPMALDRSEKISDIKKSIQFLLNDEINYDRNLLIPKNSNQETIRQNLTEIKYFLNNLKDQDWQLAQGLKETTILWIKNQGKTNLEMLWPLRVALSGLEKSPDVFDMACALGKSRTIQRIEKGIEQLI</sequence>
<feature type="binding site" evidence="7">
    <location>
        <position position="262"/>
    </location>
    <ligand>
        <name>ATP</name>
        <dbReference type="ChEBI" id="CHEBI:30616"/>
    </ligand>
</feature>
<evidence type="ECO:0000256" key="3">
    <source>
        <dbReference type="ARBA" id="ARBA00022741"/>
    </source>
</evidence>
<keyword evidence="3 7" id="KW-0547">Nucleotide-binding</keyword>
<dbReference type="Proteomes" id="UP000236845">
    <property type="component" value="Unassembled WGS sequence"/>
</dbReference>
<keyword evidence="6 7" id="KW-0030">Aminoacyl-tRNA synthetase</keyword>
<keyword evidence="7" id="KW-0862">Zinc</keyword>
<evidence type="ECO:0000256" key="4">
    <source>
        <dbReference type="ARBA" id="ARBA00022840"/>
    </source>
</evidence>
<dbReference type="GO" id="GO:0005737">
    <property type="term" value="C:cytoplasm"/>
    <property type="evidence" value="ECO:0007669"/>
    <property type="project" value="UniProtKB-SubCell"/>
</dbReference>
<dbReference type="InterPro" id="IPR049940">
    <property type="entry name" value="GluQ/Sye"/>
</dbReference>
<dbReference type="AlphaFoldDB" id="A0A2H0YRB7"/>
<dbReference type="InterPro" id="IPR020751">
    <property type="entry name" value="aa-tRNA-synth_I_codon-bd_sub2"/>
</dbReference>
<dbReference type="GO" id="GO:0005524">
    <property type="term" value="F:ATP binding"/>
    <property type="evidence" value="ECO:0007669"/>
    <property type="project" value="UniProtKB-UniRule"/>
</dbReference>
<dbReference type="Gene3D" id="1.10.10.350">
    <property type="match status" value="1"/>
</dbReference>
<evidence type="ECO:0000256" key="6">
    <source>
        <dbReference type="ARBA" id="ARBA00023146"/>
    </source>
</evidence>
<dbReference type="EMBL" id="PEXW01000013">
    <property type="protein sequence ID" value="PIS40976.1"/>
    <property type="molecule type" value="Genomic_DNA"/>
</dbReference>
<feature type="short sequence motif" description="'KMSKS' region" evidence="7">
    <location>
        <begin position="259"/>
        <end position="263"/>
    </location>
</feature>
<comment type="cofactor">
    <cofactor evidence="7">
        <name>Zn(2+)</name>
        <dbReference type="ChEBI" id="CHEBI:29105"/>
    </cofactor>
    <text evidence="7">Binds 1 zinc ion per subunit.</text>
</comment>
<proteinExistence type="inferred from homology"/>
<evidence type="ECO:0000256" key="2">
    <source>
        <dbReference type="ARBA" id="ARBA00022598"/>
    </source>
</evidence>
<evidence type="ECO:0000256" key="7">
    <source>
        <dbReference type="HAMAP-Rule" id="MF_00022"/>
    </source>
</evidence>
<keyword evidence="4 7" id="KW-0067">ATP-binding</keyword>
<reference evidence="11" key="1">
    <citation type="submission" date="2017-09" db="EMBL/GenBank/DDBJ databases">
        <title>Depth-based differentiation of microbial function through sediment-hosted aquifers and enrichment of novel symbionts in the deep terrestrial subsurface.</title>
        <authorList>
            <person name="Probst A.J."/>
            <person name="Ladd B."/>
            <person name="Jarett J.K."/>
            <person name="Geller-Mcgrath D.E."/>
            <person name="Sieber C.M.K."/>
            <person name="Emerson J.B."/>
            <person name="Anantharaman K."/>
            <person name="Thomas B.C."/>
            <person name="Malmstrom R."/>
            <person name="Stieglmeier M."/>
            <person name="Klingl A."/>
            <person name="Woyke T."/>
            <person name="Ryan C.M."/>
            <person name="Banfield J.F."/>
        </authorList>
    </citation>
    <scope>NUCLEOTIDE SEQUENCE [LARGE SCALE GENOMIC DNA]</scope>
</reference>
<dbReference type="Gene3D" id="3.40.50.620">
    <property type="entry name" value="HUPs"/>
    <property type="match status" value="1"/>
</dbReference>
<accession>A0A2H0YRB7</accession>
<dbReference type="FunFam" id="3.40.50.620:FF:000045">
    <property type="entry name" value="Glutamate--tRNA ligase, mitochondrial"/>
    <property type="match status" value="1"/>
</dbReference>
<evidence type="ECO:0000313" key="10">
    <source>
        <dbReference type="EMBL" id="PIS40976.1"/>
    </source>
</evidence>
<dbReference type="GO" id="GO:0000049">
    <property type="term" value="F:tRNA binding"/>
    <property type="evidence" value="ECO:0007669"/>
    <property type="project" value="InterPro"/>
</dbReference>
<dbReference type="GO" id="GO:0006424">
    <property type="term" value="P:glutamyl-tRNA aminoacylation"/>
    <property type="evidence" value="ECO:0007669"/>
    <property type="project" value="UniProtKB-UniRule"/>
</dbReference>
<dbReference type="HAMAP" id="MF_00022">
    <property type="entry name" value="Glu_tRNA_synth_type1"/>
    <property type="match status" value="1"/>
</dbReference>
<dbReference type="GO" id="GO:0004818">
    <property type="term" value="F:glutamate-tRNA ligase activity"/>
    <property type="evidence" value="ECO:0007669"/>
    <property type="project" value="UniProtKB-UniRule"/>
</dbReference>
<gene>
    <name evidence="7" type="primary">gltX</name>
    <name evidence="10" type="ORF">COT26_00665</name>
</gene>
<dbReference type="PRINTS" id="PR00987">
    <property type="entry name" value="TRNASYNTHGLU"/>
</dbReference>
<comment type="caution">
    <text evidence="10">The sequence shown here is derived from an EMBL/GenBank/DDBJ whole genome shotgun (WGS) entry which is preliminary data.</text>
</comment>
<feature type="short sequence motif" description="'HIGH' region" evidence="7">
    <location>
        <begin position="11"/>
        <end position="21"/>
    </location>
</feature>
<dbReference type="SUPFAM" id="SSF52374">
    <property type="entry name" value="Nucleotidylyl transferase"/>
    <property type="match status" value="1"/>
</dbReference>
<dbReference type="Pfam" id="PF19269">
    <property type="entry name" value="Anticodon_2"/>
    <property type="match status" value="1"/>
</dbReference>
<dbReference type="InterPro" id="IPR000924">
    <property type="entry name" value="Glu/Gln-tRNA-synth"/>
</dbReference>
<dbReference type="EC" id="6.1.1.17" evidence="7"/>
<comment type="similarity">
    <text evidence="1 7">Belongs to the class-I aminoacyl-tRNA synthetase family. Glutamate--tRNA ligase type 1 subfamily.</text>
</comment>
<evidence type="ECO:0000256" key="5">
    <source>
        <dbReference type="ARBA" id="ARBA00022917"/>
    </source>
</evidence>
<dbReference type="InterPro" id="IPR014729">
    <property type="entry name" value="Rossmann-like_a/b/a_fold"/>
</dbReference>
<feature type="domain" description="Glutamyl/glutaminyl-tRNA synthetase class Ib catalytic" evidence="8">
    <location>
        <begin position="4"/>
        <end position="327"/>
    </location>
</feature>
<dbReference type="InterPro" id="IPR033910">
    <property type="entry name" value="GluRS_core"/>
</dbReference>
<organism evidence="10 11">
    <name type="scientific">Candidatus Kerfeldbacteria bacterium CG08_land_8_20_14_0_20_43_14</name>
    <dbReference type="NCBI Taxonomy" id="2014246"/>
    <lineage>
        <taxon>Bacteria</taxon>
        <taxon>Candidatus Kerfeldiibacteriota</taxon>
    </lineage>
</organism>
<keyword evidence="7" id="KW-0963">Cytoplasm</keyword>
<dbReference type="InterPro" id="IPR045462">
    <property type="entry name" value="aa-tRNA-synth_I_cd-bd"/>
</dbReference>
<evidence type="ECO:0000313" key="11">
    <source>
        <dbReference type="Proteomes" id="UP000236845"/>
    </source>
</evidence>
<dbReference type="InterPro" id="IPR020058">
    <property type="entry name" value="Glu/Gln-tRNA-synth_Ib_cat-dom"/>
</dbReference>
<feature type="binding site" evidence="7">
    <location>
        <position position="117"/>
    </location>
    <ligand>
        <name>Zn(2+)</name>
        <dbReference type="ChEBI" id="CHEBI:29105"/>
    </ligand>
</feature>
<evidence type="ECO:0000259" key="8">
    <source>
        <dbReference type="Pfam" id="PF00749"/>
    </source>
</evidence>
<dbReference type="GO" id="GO:0008270">
    <property type="term" value="F:zinc ion binding"/>
    <property type="evidence" value="ECO:0007669"/>
    <property type="project" value="UniProtKB-UniRule"/>
</dbReference>
<feature type="binding site" evidence="7">
    <location>
        <position position="115"/>
    </location>
    <ligand>
        <name>Zn(2+)</name>
        <dbReference type="ChEBI" id="CHEBI:29105"/>
    </ligand>
</feature>
<feature type="domain" description="Aminoacyl-tRNA synthetase class I anticodon-binding" evidence="9">
    <location>
        <begin position="352"/>
        <end position="481"/>
    </location>
</feature>
<feature type="binding site" evidence="7">
    <location>
        <position position="144"/>
    </location>
    <ligand>
        <name>Zn(2+)</name>
        <dbReference type="ChEBI" id="CHEBI:29105"/>
    </ligand>
</feature>
<dbReference type="PANTHER" id="PTHR43311">
    <property type="entry name" value="GLUTAMATE--TRNA LIGASE"/>
    <property type="match status" value="1"/>
</dbReference>
<comment type="subcellular location">
    <subcellularLocation>
        <location evidence="7">Cytoplasm</location>
    </subcellularLocation>
</comment>
<keyword evidence="5 7" id="KW-0648">Protein biosynthesis</keyword>
<evidence type="ECO:0000259" key="9">
    <source>
        <dbReference type="Pfam" id="PF19269"/>
    </source>
</evidence>
<dbReference type="PANTHER" id="PTHR43311:SF2">
    <property type="entry name" value="GLUTAMATE--TRNA LIGASE, MITOCHONDRIAL-RELATED"/>
    <property type="match status" value="1"/>
</dbReference>
<feature type="binding site" evidence="7">
    <location>
        <position position="142"/>
    </location>
    <ligand>
        <name>Zn(2+)</name>
        <dbReference type="ChEBI" id="CHEBI:29105"/>
    </ligand>
</feature>
<comment type="subunit">
    <text evidence="7">Monomer.</text>
</comment>
<dbReference type="InterPro" id="IPR008925">
    <property type="entry name" value="aa_tRNA-synth_I_cd-bd_sf"/>
</dbReference>
<dbReference type="InterPro" id="IPR004527">
    <property type="entry name" value="Glu-tRNA-ligase_bac/mito"/>
</dbReference>
<comment type="catalytic activity">
    <reaction evidence="7">
        <text>tRNA(Glu) + L-glutamate + ATP = L-glutamyl-tRNA(Glu) + AMP + diphosphate</text>
        <dbReference type="Rhea" id="RHEA:23540"/>
        <dbReference type="Rhea" id="RHEA-COMP:9663"/>
        <dbReference type="Rhea" id="RHEA-COMP:9680"/>
        <dbReference type="ChEBI" id="CHEBI:29985"/>
        <dbReference type="ChEBI" id="CHEBI:30616"/>
        <dbReference type="ChEBI" id="CHEBI:33019"/>
        <dbReference type="ChEBI" id="CHEBI:78442"/>
        <dbReference type="ChEBI" id="CHEBI:78520"/>
        <dbReference type="ChEBI" id="CHEBI:456215"/>
        <dbReference type="EC" id="6.1.1.17"/>
    </reaction>
</comment>
<keyword evidence="7" id="KW-0479">Metal-binding</keyword>
<dbReference type="CDD" id="cd00808">
    <property type="entry name" value="GluRS_core"/>
    <property type="match status" value="1"/>
</dbReference>
<dbReference type="NCBIfam" id="TIGR00464">
    <property type="entry name" value="gltX_bact"/>
    <property type="match status" value="1"/>
</dbReference>
<dbReference type="Pfam" id="PF00749">
    <property type="entry name" value="tRNA-synt_1c"/>
    <property type="match status" value="1"/>
</dbReference>
<keyword evidence="2 7" id="KW-0436">Ligase</keyword>
<evidence type="ECO:0000256" key="1">
    <source>
        <dbReference type="ARBA" id="ARBA00007894"/>
    </source>
</evidence>
<comment type="function">
    <text evidence="7">Catalyzes the attachment of glutamate to tRNA(Glu) in a two-step reaction: glutamate is first activated by ATP to form Glu-AMP and then transferred to the acceptor end of tRNA(Glu).</text>
</comment>